<evidence type="ECO:0000313" key="2">
    <source>
        <dbReference type="Proteomes" id="UP000569202"/>
    </source>
</evidence>
<proteinExistence type="predicted"/>
<sequence>MDDHSGTIKYNDTRDLSKQQSIITDLYGSTGSTNLTSTYNTNALPNTQGLELKNLCMQYSDEQLNTMLNGTNATDKSLANECVVIRTVAVTNDRAIGGSLLSKIDPLYDTVKNRSLKNTATNSSVATVTNTTASINKANSQAYACDLEPTRTEYSSQLCSAKGLGRLQQCSQNRVIKCGTGVVGDRELAECIAGMDKGTIKLVSATNGRKSTFIGSDAQIFLNERWNDGSNKSSSGQWTITFLVKNPSKVDMVLQKYYFDNKISFTLNGTYLIGSDDKKSDGSKTVNMALGKHLVIGQNTLVVDMHNYAGPAAANFTITIGSSTYQGCSCTESWETTCNVSKVEL</sequence>
<dbReference type="Proteomes" id="UP000569202">
    <property type="component" value="Unassembled WGS sequence"/>
</dbReference>
<name>A0A7Y2W9V0_9GAMM</name>
<accession>A0A7Y2W9V0</accession>
<protein>
    <submittedName>
        <fullName evidence="1">Uncharacterized protein</fullName>
    </submittedName>
</protein>
<evidence type="ECO:0000313" key="1">
    <source>
        <dbReference type="EMBL" id="NNH76504.1"/>
    </source>
</evidence>
<dbReference type="RefSeq" id="WP_171539706.1">
    <property type="nucleotide sequence ID" value="NZ_JABERL010000005.1"/>
</dbReference>
<comment type="caution">
    <text evidence="1">The sequence shown here is derived from an EMBL/GenBank/DDBJ whole genome shotgun (WGS) entry which is preliminary data.</text>
</comment>
<dbReference type="AlphaFoldDB" id="A0A7Y2W9V0"/>
<reference evidence="1 2" key="1">
    <citation type="submission" date="2020-04" db="EMBL/GenBank/DDBJ databases">
        <title>Acinetobacter Taxon 24.</title>
        <authorList>
            <person name="Nemec A."/>
            <person name="Radolfova-Krizova L."/>
            <person name="Higgins P.G."/>
            <person name="Spanelova P."/>
        </authorList>
    </citation>
    <scope>NUCLEOTIDE SEQUENCE [LARGE SCALE GENOMIC DNA]</scope>
    <source>
        <strain evidence="1 2">ANC 5380</strain>
    </source>
</reference>
<gene>
    <name evidence="1" type="ORF">HLH17_02150</name>
</gene>
<organism evidence="1 2">
    <name type="scientific">Acinetobacter terrae</name>
    <dbReference type="NCBI Taxonomy" id="2731247"/>
    <lineage>
        <taxon>Bacteria</taxon>
        <taxon>Pseudomonadati</taxon>
        <taxon>Pseudomonadota</taxon>
        <taxon>Gammaproteobacteria</taxon>
        <taxon>Moraxellales</taxon>
        <taxon>Moraxellaceae</taxon>
        <taxon>Acinetobacter</taxon>
        <taxon>Acinetobacter Taxon 24</taxon>
    </lineage>
</organism>
<dbReference type="EMBL" id="JABERL010000005">
    <property type="protein sequence ID" value="NNH76504.1"/>
    <property type="molecule type" value="Genomic_DNA"/>
</dbReference>